<feature type="signal peptide" evidence="1">
    <location>
        <begin position="1"/>
        <end position="25"/>
    </location>
</feature>
<gene>
    <name evidence="2" type="ORF">J5Y05_21490</name>
</gene>
<dbReference type="RefSeq" id="WP_210874678.1">
    <property type="nucleotide sequence ID" value="NZ_JAGPNL010000006.1"/>
</dbReference>
<evidence type="ECO:0008006" key="4">
    <source>
        <dbReference type="Google" id="ProtNLM"/>
    </source>
</evidence>
<feature type="chain" id="PRO_5037049126" description="Secreted protein" evidence="1">
    <location>
        <begin position="26"/>
        <end position="141"/>
    </location>
</feature>
<accession>A0A941B4B3</accession>
<keyword evidence="1" id="KW-0732">Signal</keyword>
<evidence type="ECO:0000313" key="2">
    <source>
        <dbReference type="EMBL" id="MBQ0829047.1"/>
    </source>
</evidence>
<reference evidence="2" key="1">
    <citation type="submission" date="2021-04" db="EMBL/GenBank/DDBJ databases">
        <title>Genome seq and assembly of Streptomyces sp. RG38.</title>
        <authorList>
            <person name="Chhetri G."/>
        </authorList>
    </citation>
    <scope>NUCLEOTIDE SEQUENCE</scope>
    <source>
        <strain evidence="2">RG38</strain>
    </source>
</reference>
<dbReference type="Proteomes" id="UP000677875">
    <property type="component" value="Unassembled WGS sequence"/>
</dbReference>
<dbReference type="PROSITE" id="PS51257">
    <property type="entry name" value="PROKAR_LIPOPROTEIN"/>
    <property type="match status" value="1"/>
</dbReference>
<dbReference type="EMBL" id="JAGPNL010000006">
    <property type="protein sequence ID" value="MBQ0829047.1"/>
    <property type="molecule type" value="Genomic_DNA"/>
</dbReference>
<protein>
    <recommendedName>
        <fullName evidence="4">Secreted protein</fullName>
    </recommendedName>
</protein>
<evidence type="ECO:0000313" key="3">
    <source>
        <dbReference type="Proteomes" id="UP000677875"/>
    </source>
</evidence>
<keyword evidence="3" id="KW-1185">Reference proteome</keyword>
<sequence length="141" mass="14392">MAAIRRRRLRHATLAAVAALLTASAATGCDAVGRTVDCVQSADAIADGVTELQQAVETASEDPARLDAALDAIERDLGEIGEHTGNAGNAEKAQHTDVDRAAGHLEEAVGNVRAAVRKGDTTPDLTPVTAAAGELTKACTP</sequence>
<organism evidence="2 3">
    <name type="scientific">Streptomyces tagetis</name>
    <dbReference type="NCBI Taxonomy" id="2820809"/>
    <lineage>
        <taxon>Bacteria</taxon>
        <taxon>Bacillati</taxon>
        <taxon>Actinomycetota</taxon>
        <taxon>Actinomycetes</taxon>
        <taxon>Kitasatosporales</taxon>
        <taxon>Streptomycetaceae</taxon>
        <taxon>Streptomyces</taxon>
    </lineage>
</organism>
<comment type="caution">
    <text evidence="2">The sequence shown here is derived from an EMBL/GenBank/DDBJ whole genome shotgun (WGS) entry which is preliminary data.</text>
</comment>
<evidence type="ECO:0000256" key="1">
    <source>
        <dbReference type="SAM" id="SignalP"/>
    </source>
</evidence>
<dbReference type="AlphaFoldDB" id="A0A941B4B3"/>
<proteinExistence type="predicted"/>
<name>A0A941B4B3_9ACTN</name>